<dbReference type="RefSeq" id="WP_267678147.1">
    <property type="nucleotide sequence ID" value="NZ_CP113088.1"/>
</dbReference>
<name>A0A9E8SEG9_9FLAO</name>
<gene>
    <name evidence="1" type="ORF">N7U66_08720</name>
</gene>
<evidence type="ECO:0000313" key="2">
    <source>
        <dbReference type="Proteomes" id="UP001164705"/>
    </source>
</evidence>
<dbReference type="AlphaFoldDB" id="A0A9E8SEG9"/>
<keyword evidence="2" id="KW-1185">Reference proteome</keyword>
<dbReference type="EMBL" id="CP113088">
    <property type="protein sequence ID" value="WAC03543.1"/>
    <property type="molecule type" value="Genomic_DNA"/>
</dbReference>
<evidence type="ECO:0000313" key="1">
    <source>
        <dbReference type="EMBL" id="WAC03543.1"/>
    </source>
</evidence>
<organism evidence="1 2">
    <name type="scientific">Lacinutrix neustonica</name>
    <dbReference type="NCBI Taxonomy" id="2980107"/>
    <lineage>
        <taxon>Bacteria</taxon>
        <taxon>Pseudomonadati</taxon>
        <taxon>Bacteroidota</taxon>
        <taxon>Flavobacteriia</taxon>
        <taxon>Flavobacteriales</taxon>
        <taxon>Flavobacteriaceae</taxon>
        <taxon>Lacinutrix</taxon>
    </lineage>
</organism>
<dbReference type="KEGG" id="lnu:N7U66_08720"/>
<reference evidence="1" key="1">
    <citation type="submission" date="2022-11" db="EMBL/GenBank/DDBJ databases">
        <title>Lacinutrix neustonica HL-RS19T sp. nov., isolated from the surface microlayer sample of brackish Lake Shihwa.</title>
        <authorList>
            <person name="Choi J.Y."/>
            <person name="Hwang C.Y."/>
        </authorList>
    </citation>
    <scope>NUCLEOTIDE SEQUENCE</scope>
    <source>
        <strain evidence="1">HL-RS19</strain>
    </source>
</reference>
<protein>
    <submittedName>
        <fullName evidence="1">Uncharacterized protein</fullName>
    </submittedName>
</protein>
<accession>A0A9E8SEG9</accession>
<sequence length="87" mass="9792">MYKLILTLVFAVCFSSDVSYFSWNQEQKLQWEDFKGEANHNIDAVAVTASGITFSYGIQKSSTKGIVGFKTEAFAHFYPSILGIRKN</sequence>
<dbReference type="Proteomes" id="UP001164705">
    <property type="component" value="Chromosome"/>
</dbReference>
<proteinExistence type="predicted"/>